<evidence type="ECO:0000313" key="4">
    <source>
        <dbReference type="EMBL" id="QHT68353.1"/>
    </source>
</evidence>
<name>A0A6C0GL17_9BACT</name>
<keyword evidence="2" id="KW-1133">Transmembrane helix</keyword>
<dbReference type="PANTHER" id="PTHR33371:SF4">
    <property type="entry name" value="INTERMEMBRANE PHOSPHOLIPID TRANSPORT SYSTEM BINDING PROTEIN MLAD"/>
    <property type="match status" value="1"/>
</dbReference>
<dbReference type="RefSeq" id="WP_162444367.1">
    <property type="nucleotide sequence ID" value="NZ_CP048222.1"/>
</dbReference>
<keyword evidence="2" id="KW-0472">Membrane</keyword>
<reference evidence="4 5" key="1">
    <citation type="submission" date="2020-01" db="EMBL/GenBank/DDBJ databases">
        <authorList>
            <person name="Kim M.K."/>
        </authorList>
    </citation>
    <scope>NUCLEOTIDE SEQUENCE [LARGE SCALE GENOMIC DNA]</scope>
    <source>
        <strain evidence="4 5">172606-1</strain>
    </source>
</reference>
<dbReference type="InterPro" id="IPR052336">
    <property type="entry name" value="MlaD_Phospholipid_Transporter"/>
</dbReference>
<keyword evidence="5" id="KW-1185">Reference proteome</keyword>
<protein>
    <submittedName>
        <fullName evidence="4">MCE family protein</fullName>
    </submittedName>
</protein>
<feature type="domain" description="Mce/MlaD" evidence="3">
    <location>
        <begin position="40"/>
        <end position="118"/>
    </location>
</feature>
<proteinExistence type="predicted"/>
<dbReference type="KEGG" id="rhoz:GXP67_17745"/>
<evidence type="ECO:0000259" key="3">
    <source>
        <dbReference type="Pfam" id="PF02470"/>
    </source>
</evidence>
<accession>A0A6C0GL17</accession>
<dbReference type="Proteomes" id="UP000480178">
    <property type="component" value="Chromosome"/>
</dbReference>
<dbReference type="PANTHER" id="PTHR33371">
    <property type="entry name" value="INTERMEMBRANE PHOSPHOLIPID TRANSPORT SYSTEM BINDING PROTEIN MLAD-RELATED"/>
    <property type="match status" value="1"/>
</dbReference>
<evidence type="ECO:0000313" key="5">
    <source>
        <dbReference type="Proteomes" id="UP000480178"/>
    </source>
</evidence>
<dbReference type="InterPro" id="IPR003399">
    <property type="entry name" value="Mce/MlaD"/>
</dbReference>
<feature type="coiled-coil region" evidence="1">
    <location>
        <begin position="280"/>
        <end position="307"/>
    </location>
</feature>
<sequence length="335" mass="36079">MKAADNKRSVIVGIFVFLGIAIFVAGVFTLAGKQQKFKSSVTVKAVFDDVAGLGVGNNVWFSGVKIGTVKRIDFYGESQVEIAMNIHEDIKKYIHKDAKARISSESLIGNKIIVIDGGSPTVPEVQDGDHLQTIAALDTDDLMATLQENNKNLVAITSDFKSLSSGIAKGEGTIGALLTDSTLEDDLRTMIASLQKVSDNTARASGALAKFSAKLNTEGGLANELLTDTIVFNSLKTSVSKLEKTTAAAAEMTDNFNQVSGKLNDKNNAIGALMNDQELAAKLKNTMANVETSTQKLDQNMEALQHNFLLRGYFRKKAKREAKAQADANVMEQKK</sequence>
<evidence type="ECO:0000256" key="1">
    <source>
        <dbReference type="SAM" id="Coils"/>
    </source>
</evidence>
<organism evidence="4 5">
    <name type="scientific">Rhodocytophaga rosea</name>
    <dbReference type="NCBI Taxonomy" id="2704465"/>
    <lineage>
        <taxon>Bacteria</taxon>
        <taxon>Pseudomonadati</taxon>
        <taxon>Bacteroidota</taxon>
        <taxon>Cytophagia</taxon>
        <taxon>Cytophagales</taxon>
        <taxon>Rhodocytophagaceae</taxon>
        <taxon>Rhodocytophaga</taxon>
    </lineage>
</organism>
<keyword evidence="2" id="KW-0812">Transmembrane</keyword>
<dbReference type="AlphaFoldDB" id="A0A6C0GL17"/>
<keyword evidence="1" id="KW-0175">Coiled coil</keyword>
<dbReference type="Pfam" id="PF02470">
    <property type="entry name" value="MlaD"/>
    <property type="match status" value="1"/>
</dbReference>
<feature type="transmembrane region" description="Helical" evidence="2">
    <location>
        <begin position="12"/>
        <end position="31"/>
    </location>
</feature>
<gene>
    <name evidence="4" type="ORF">GXP67_17745</name>
</gene>
<evidence type="ECO:0000256" key="2">
    <source>
        <dbReference type="SAM" id="Phobius"/>
    </source>
</evidence>
<dbReference type="EMBL" id="CP048222">
    <property type="protein sequence ID" value="QHT68353.1"/>
    <property type="molecule type" value="Genomic_DNA"/>
</dbReference>